<dbReference type="InterPro" id="IPR014001">
    <property type="entry name" value="Helicase_ATP-bd"/>
</dbReference>
<dbReference type="GO" id="GO:0043138">
    <property type="term" value="F:3'-5' DNA helicase activity"/>
    <property type="evidence" value="ECO:0007669"/>
    <property type="project" value="UniProtKB-EC"/>
</dbReference>
<comment type="similarity">
    <text evidence="1">Belongs to the helicase family. RecQ subfamily.</text>
</comment>
<evidence type="ECO:0000313" key="11">
    <source>
        <dbReference type="EMBL" id="OAV93027.1"/>
    </source>
</evidence>
<dbReference type="Pfam" id="PF00270">
    <property type="entry name" value="DEAD"/>
    <property type="match status" value="1"/>
</dbReference>
<keyword evidence="5" id="KW-0413">Isomerase</keyword>
<dbReference type="EC" id="5.6.2.4" evidence="7"/>
<dbReference type="SUPFAM" id="SSF52540">
    <property type="entry name" value="P-loop containing nucleoside triphosphate hydrolases"/>
    <property type="match status" value="1"/>
</dbReference>
<organism evidence="11">
    <name type="scientific">Puccinia triticina (isolate 1-1 / race 1 (BBBD))</name>
    <name type="common">Brown leaf rust fungus</name>
    <dbReference type="NCBI Taxonomy" id="630390"/>
    <lineage>
        <taxon>Eukaryota</taxon>
        <taxon>Fungi</taxon>
        <taxon>Dikarya</taxon>
        <taxon>Basidiomycota</taxon>
        <taxon>Pucciniomycotina</taxon>
        <taxon>Pucciniomycetes</taxon>
        <taxon>Pucciniales</taxon>
        <taxon>Pucciniaceae</taxon>
        <taxon>Puccinia</taxon>
    </lineage>
</organism>
<dbReference type="InterPro" id="IPR011545">
    <property type="entry name" value="DEAD/DEAH_box_helicase_dom"/>
</dbReference>
<dbReference type="PANTHER" id="PTHR13710:SF105">
    <property type="entry name" value="ATP-DEPENDENT DNA HELICASE Q1"/>
    <property type="match status" value="1"/>
</dbReference>
<dbReference type="GO" id="GO:0003677">
    <property type="term" value="F:DNA binding"/>
    <property type="evidence" value="ECO:0007669"/>
    <property type="project" value="UniProtKB-KW"/>
</dbReference>
<evidence type="ECO:0000256" key="8">
    <source>
        <dbReference type="SAM" id="MobiDB-lite"/>
    </source>
</evidence>
<dbReference type="SMART" id="SM00487">
    <property type="entry name" value="DEXDc"/>
    <property type="match status" value="1"/>
</dbReference>
<dbReference type="GO" id="GO:0000724">
    <property type="term" value="P:double-strand break repair via homologous recombination"/>
    <property type="evidence" value="ECO:0007669"/>
    <property type="project" value="TreeGrafter"/>
</dbReference>
<accession>A0A180GJR4</accession>
<dbReference type="SMART" id="SM00490">
    <property type="entry name" value="HELICc"/>
    <property type="match status" value="1"/>
</dbReference>
<evidence type="ECO:0000256" key="7">
    <source>
        <dbReference type="ARBA" id="ARBA00034808"/>
    </source>
</evidence>
<gene>
    <name evidence="11" type="ORF">PTTG_02827</name>
</gene>
<protein>
    <recommendedName>
        <fullName evidence="7">DNA 3'-5' helicase</fullName>
        <ecNumber evidence="7">5.6.2.4</ecNumber>
    </recommendedName>
</protein>
<feature type="domain" description="Helicase C-terminal" evidence="10">
    <location>
        <begin position="277"/>
        <end position="442"/>
    </location>
</feature>
<dbReference type="AlphaFoldDB" id="A0A180GJR4"/>
<dbReference type="InterPro" id="IPR001650">
    <property type="entry name" value="Helicase_C-like"/>
</dbReference>
<sequence>MRRIQTAEVQGSDNDELKRLIETKAMETYHQEAKPLQVKTVMNLLRGRNTFLLAATGFGKSRISEIYFGMLPKDGLGTAIGVVVVLNPLDALGDNQVTEKLAAGFTAINLTKPNFTAQACRDVQKGVYNFVYLSPEIFLDNQMFSDIYFSPEFQSKLALVVVDEAHMIYSWGLVESGQKKLKTLVRHQDFAAFRPCYGSLAIPLLTRNGAPLLLMSATCRPEAITAIKKNLKLLDTHIDILRGELTRPEIRIIRLPMTDSIQSCDDILKLYGSKEDNPDEELVPSLIYTGTRQRTLQVLEVLDRARGTPGNHPNPRNSLARRYHACTGELDKQDTILNFAQENVPILSCTLALGMGQNWKLVRQVVHIGRGDPSLICQMVGRCGRDGRPGLAILFVEPNRPKGKNSVADFTPGQKQSDEDRMDALAVTPVCLRIAFSMDNLNGYIPLDKKDPFYQAEVERERLNGFPLCMCSNCMENEATVLVQIMKQLNKENFTDYISNRVSLAVGPTVQHKRKYTTTRNGPVTKKQERLRLAPLKQMLKNDFQAFFEATLRKGESAVPSDFFGKDELNAIVKYYGQIESDSDLRRIIKGEALAGQLTMLMNTIRKFRSGTRPQDHFGTWPQVDFRGTNGGEEQAIEHKMQVEDGEVGFGVDVQQLASTTPSKRPRKNAVSPEVQRQRDEAAAMQTRIREEKTEARRLEKLAKHKRLAAQAEIMAAVKRDHGLL</sequence>
<evidence type="ECO:0000256" key="2">
    <source>
        <dbReference type="ARBA" id="ARBA00022741"/>
    </source>
</evidence>
<feature type="region of interest" description="Disordered" evidence="8">
    <location>
        <begin position="659"/>
        <end position="681"/>
    </location>
</feature>
<evidence type="ECO:0000256" key="4">
    <source>
        <dbReference type="ARBA" id="ARBA00023125"/>
    </source>
</evidence>
<dbReference type="PROSITE" id="PS51194">
    <property type="entry name" value="HELICASE_CTER"/>
    <property type="match status" value="1"/>
</dbReference>
<reference evidence="11" key="2">
    <citation type="submission" date="2016-05" db="EMBL/GenBank/DDBJ databases">
        <title>Comparative analysis highlights variable genome content of wheat rusts and divergence of the mating loci.</title>
        <authorList>
            <person name="Cuomo C.A."/>
            <person name="Bakkeren G."/>
            <person name="Szabo L."/>
            <person name="Khalil H."/>
            <person name="Joly D."/>
            <person name="Goldberg J."/>
            <person name="Young S."/>
            <person name="Zeng Q."/>
            <person name="Fellers J."/>
        </authorList>
    </citation>
    <scope>NUCLEOTIDE SEQUENCE [LARGE SCALE GENOMIC DNA]</scope>
    <source>
        <strain evidence="11">1-1 BBBD Race 1</strain>
    </source>
</reference>
<keyword evidence="2" id="KW-0547">Nucleotide-binding</keyword>
<evidence type="ECO:0000259" key="9">
    <source>
        <dbReference type="PROSITE" id="PS51192"/>
    </source>
</evidence>
<dbReference type="GO" id="GO:0009378">
    <property type="term" value="F:four-way junction helicase activity"/>
    <property type="evidence" value="ECO:0007669"/>
    <property type="project" value="TreeGrafter"/>
</dbReference>
<evidence type="ECO:0000256" key="6">
    <source>
        <dbReference type="ARBA" id="ARBA00034617"/>
    </source>
</evidence>
<dbReference type="EMBL" id="ADAS02000056">
    <property type="protein sequence ID" value="OAV93027.1"/>
    <property type="molecule type" value="Genomic_DNA"/>
</dbReference>
<dbReference type="PROSITE" id="PS51192">
    <property type="entry name" value="HELICASE_ATP_BIND_1"/>
    <property type="match status" value="1"/>
</dbReference>
<comment type="catalytic activity">
    <reaction evidence="6">
        <text>Couples ATP hydrolysis with the unwinding of duplex DNA by translocating in the 3'-5' direction.</text>
        <dbReference type="EC" id="5.6.2.4"/>
    </reaction>
</comment>
<evidence type="ECO:0000259" key="10">
    <source>
        <dbReference type="PROSITE" id="PS51194"/>
    </source>
</evidence>
<dbReference type="VEuPathDB" id="FungiDB:PTTG_02827"/>
<proteinExistence type="inferred from homology"/>
<dbReference type="Gene3D" id="3.40.50.300">
    <property type="entry name" value="P-loop containing nucleotide triphosphate hydrolases"/>
    <property type="match status" value="2"/>
</dbReference>
<evidence type="ECO:0000313" key="13">
    <source>
        <dbReference type="Proteomes" id="UP000005240"/>
    </source>
</evidence>
<evidence type="ECO:0000313" key="12">
    <source>
        <dbReference type="EnsemblFungi" id="PTTG_02827-t43_1-p1"/>
    </source>
</evidence>
<dbReference type="GO" id="GO:0005524">
    <property type="term" value="F:ATP binding"/>
    <property type="evidence" value="ECO:0007669"/>
    <property type="project" value="UniProtKB-KW"/>
</dbReference>
<dbReference type="PANTHER" id="PTHR13710">
    <property type="entry name" value="DNA HELICASE RECQ FAMILY MEMBER"/>
    <property type="match status" value="1"/>
</dbReference>
<dbReference type="GO" id="GO:0005737">
    <property type="term" value="C:cytoplasm"/>
    <property type="evidence" value="ECO:0007669"/>
    <property type="project" value="TreeGrafter"/>
</dbReference>
<reference evidence="12" key="4">
    <citation type="submission" date="2025-05" db="UniProtKB">
        <authorList>
            <consortium name="EnsemblFungi"/>
        </authorList>
    </citation>
    <scope>IDENTIFICATION</scope>
    <source>
        <strain evidence="12">isolate 1-1 / race 1 (BBBD)</strain>
    </source>
</reference>
<keyword evidence="3" id="KW-0067">ATP-binding</keyword>
<reference evidence="11" key="1">
    <citation type="submission" date="2009-11" db="EMBL/GenBank/DDBJ databases">
        <authorList>
            <consortium name="The Broad Institute Genome Sequencing Platform"/>
            <person name="Ward D."/>
            <person name="Feldgarden M."/>
            <person name="Earl A."/>
            <person name="Young S.K."/>
            <person name="Zeng Q."/>
            <person name="Koehrsen M."/>
            <person name="Alvarado L."/>
            <person name="Berlin A."/>
            <person name="Bochicchio J."/>
            <person name="Borenstein D."/>
            <person name="Chapman S.B."/>
            <person name="Chen Z."/>
            <person name="Engels R."/>
            <person name="Freedman E."/>
            <person name="Gellesch M."/>
            <person name="Goldberg J."/>
            <person name="Griggs A."/>
            <person name="Gujja S."/>
            <person name="Heilman E."/>
            <person name="Heiman D."/>
            <person name="Hepburn T."/>
            <person name="Howarth C."/>
            <person name="Jen D."/>
            <person name="Larson L."/>
            <person name="Lewis B."/>
            <person name="Mehta T."/>
            <person name="Park D."/>
            <person name="Pearson M."/>
            <person name="Roberts A."/>
            <person name="Saif S."/>
            <person name="Shea T."/>
            <person name="Shenoy N."/>
            <person name="Sisk P."/>
            <person name="Stolte C."/>
            <person name="Sykes S."/>
            <person name="Thomson T."/>
            <person name="Walk T."/>
            <person name="White J."/>
            <person name="Yandava C."/>
            <person name="Izard J."/>
            <person name="Baranova O.V."/>
            <person name="Blanton J.M."/>
            <person name="Tanner A.C."/>
            <person name="Dewhirst F.E."/>
            <person name="Haas B."/>
            <person name="Nusbaum C."/>
            <person name="Birren B."/>
        </authorList>
    </citation>
    <scope>NUCLEOTIDE SEQUENCE [LARGE SCALE GENOMIC DNA]</scope>
    <source>
        <strain evidence="11">1-1 BBBD Race 1</strain>
    </source>
</reference>
<dbReference type="Proteomes" id="UP000005240">
    <property type="component" value="Unassembled WGS sequence"/>
</dbReference>
<dbReference type="OrthoDB" id="2504946at2759"/>
<evidence type="ECO:0000256" key="3">
    <source>
        <dbReference type="ARBA" id="ARBA00022840"/>
    </source>
</evidence>
<dbReference type="EnsemblFungi" id="PTTG_02827-t43_1">
    <property type="protein sequence ID" value="PTTG_02827-t43_1-p1"/>
    <property type="gene ID" value="PTTG_02827"/>
</dbReference>
<evidence type="ECO:0000256" key="1">
    <source>
        <dbReference type="ARBA" id="ARBA00005446"/>
    </source>
</evidence>
<dbReference type="GO" id="GO:0005694">
    <property type="term" value="C:chromosome"/>
    <property type="evidence" value="ECO:0007669"/>
    <property type="project" value="TreeGrafter"/>
</dbReference>
<reference evidence="12 13" key="3">
    <citation type="journal article" date="2017" name="G3 (Bethesda)">
        <title>Comparative analysis highlights variable genome content of wheat rusts and divergence of the mating loci.</title>
        <authorList>
            <person name="Cuomo C.A."/>
            <person name="Bakkeren G."/>
            <person name="Khalil H.B."/>
            <person name="Panwar V."/>
            <person name="Joly D."/>
            <person name="Linning R."/>
            <person name="Sakthikumar S."/>
            <person name="Song X."/>
            <person name="Adiconis X."/>
            <person name="Fan L."/>
            <person name="Goldberg J.M."/>
            <person name="Levin J.Z."/>
            <person name="Young S."/>
            <person name="Zeng Q."/>
            <person name="Anikster Y."/>
            <person name="Bruce M."/>
            <person name="Wang M."/>
            <person name="Yin C."/>
            <person name="McCallum B."/>
            <person name="Szabo L.J."/>
            <person name="Hulbert S."/>
            <person name="Chen X."/>
            <person name="Fellers J.P."/>
        </authorList>
    </citation>
    <scope>NUCLEOTIDE SEQUENCE</scope>
    <source>
        <strain evidence="13">Isolate 1-1 / race 1 (BBBD)</strain>
        <strain evidence="12">isolate 1-1 / race 1 (BBBD)</strain>
    </source>
</reference>
<dbReference type="InterPro" id="IPR027417">
    <property type="entry name" value="P-loop_NTPase"/>
</dbReference>
<evidence type="ECO:0000256" key="5">
    <source>
        <dbReference type="ARBA" id="ARBA00023235"/>
    </source>
</evidence>
<keyword evidence="13" id="KW-1185">Reference proteome</keyword>
<keyword evidence="4" id="KW-0238">DNA-binding</keyword>
<feature type="domain" description="Helicase ATP-binding" evidence="9">
    <location>
        <begin position="41"/>
        <end position="237"/>
    </location>
</feature>
<name>A0A180GJR4_PUCT1</name>
<dbReference type="STRING" id="630390.A0A180GJR4"/>